<protein>
    <submittedName>
        <fullName evidence="1">Zinc-binding dehydrogenase</fullName>
    </submittedName>
</protein>
<gene>
    <name evidence="1" type="ORF">OSB80_33925</name>
</gene>
<sequence>MAARSLRQTGLCPKSNASDGTRHTWRLWHVSARFEDVVPEVDPVFNLVGGETQTRSWNGVAKGGALISMLAEPSQTEASRRGVRRERFTARPDGGQPIAISALIDKGHIRGHNRLRFPINSAKR</sequence>
<keyword evidence="2" id="KW-1185">Reference proteome</keyword>
<comment type="caution">
    <text evidence="1">The sequence shown here is derived from an EMBL/GenBank/DDBJ whole genome shotgun (WGS) entry which is preliminary data.</text>
</comment>
<organism evidence="1 2">
    <name type="scientific">Paraburkholderia madseniana</name>
    <dbReference type="NCBI Taxonomy" id="2599607"/>
    <lineage>
        <taxon>Bacteria</taxon>
        <taxon>Pseudomonadati</taxon>
        <taxon>Pseudomonadota</taxon>
        <taxon>Betaproteobacteria</taxon>
        <taxon>Burkholderiales</taxon>
        <taxon>Burkholderiaceae</taxon>
        <taxon>Paraburkholderia</taxon>
    </lineage>
</organism>
<reference evidence="1 2" key="1">
    <citation type="submission" date="2022-11" db="EMBL/GenBank/DDBJ databases">
        <title>PHB producers.</title>
        <authorList>
            <person name="Besaury L."/>
        </authorList>
    </citation>
    <scope>NUCLEOTIDE SEQUENCE [LARGE SCALE GENOMIC DNA]</scope>
    <source>
        <strain evidence="1 2">SEWS6</strain>
    </source>
</reference>
<accession>A0ABT3UND6</accession>
<dbReference type="EMBL" id="JAPKHW010000039">
    <property type="protein sequence ID" value="MCX4150299.1"/>
    <property type="molecule type" value="Genomic_DNA"/>
</dbReference>
<evidence type="ECO:0000313" key="2">
    <source>
        <dbReference type="Proteomes" id="UP001209412"/>
    </source>
</evidence>
<evidence type="ECO:0000313" key="1">
    <source>
        <dbReference type="EMBL" id="MCX4150299.1"/>
    </source>
</evidence>
<name>A0ABT3UND6_9BURK</name>
<dbReference type="Proteomes" id="UP001209412">
    <property type="component" value="Unassembled WGS sequence"/>
</dbReference>
<dbReference type="Pfam" id="PF13602">
    <property type="entry name" value="ADH_zinc_N_2"/>
    <property type="match status" value="1"/>
</dbReference>
<proteinExistence type="predicted"/>